<dbReference type="AlphaFoldDB" id="A0A8J8TPU2"/>
<protein>
    <submittedName>
        <fullName evidence="1">Putative selenium-dependent hydroxylase accessory protein YqeC</fullName>
    </submittedName>
</protein>
<proteinExistence type="predicted"/>
<reference evidence="1" key="1">
    <citation type="submission" date="2017-11" db="EMBL/GenBank/DDBJ databases">
        <authorList>
            <person name="Kajale S.C."/>
            <person name="Sharma A."/>
        </authorList>
    </citation>
    <scope>NUCLEOTIDE SEQUENCE</scope>
    <source>
        <strain evidence="1">LS1_42</strain>
    </source>
</reference>
<gene>
    <name evidence="1" type="primary">yqeC</name>
    <name evidence="1" type="ORF">CV102_13090</name>
</gene>
<accession>A0A8J8TPU2</accession>
<dbReference type="RefSeq" id="WP_148858446.1">
    <property type="nucleotide sequence ID" value="NZ_PHNJ01000006.1"/>
</dbReference>
<dbReference type="InterPro" id="IPR017587">
    <property type="entry name" value="YqeC"/>
</dbReference>
<name>A0A8J8TPU2_9EURY</name>
<comment type="caution">
    <text evidence="1">The sequence shown here is derived from an EMBL/GenBank/DDBJ whole genome shotgun (WGS) entry which is preliminary data.</text>
</comment>
<organism evidence="1 2">
    <name type="scientific">Natronococcus pandeyae</name>
    <dbReference type="NCBI Taxonomy" id="2055836"/>
    <lineage>
        <taxon>Archaea</taxon>
        <taxon>Methanobacteriati</taxon>
        <taxon>Methanobacteriota</taxon>
        <taxon>Stenosarchaea group</taxon>
        <taxon>Halobacteria</taxon>
        <taxon>Halobacteriales</taxon>
        <taxon>Natrialbaceae</taxon>
        <taxon>Natronococcus</taxon>
    </lineage>
</organism>
<evidence type="ECO:0000313" key="1">
    <source>
        <dbReference type="EMBL" id="TYL38136.1"/>
    </source>
</evidence>
<evidence type="ECO:0000313" key="2">
    <source>
        <dbReference type="Proteomes" id="UP000766904"/>
    </source>
</evidence>
<dbReference type="Proteomes" id="UP000766904">
    <property type="component" value="Unassembled WGS sequence"/>
</dbReference>
<keyword evidence="2" id="KW-1185">Reference proteome</keyword>
<dbReference type="EMBL" id="PHNJ01000006">
    <property type="protein sequence ID" value="TYL38136.1"/>
    <property type="molecule type" value="Genomic_DNA"/>
</dbReference>
<dbReference type="NCBIfam" id="TIGR03172">
    <property type="entry name" value="selenium cofactor biosynthesis protein YqeC"/>
    <property type="match status" value="1"/>
</dbReference>
<sequence>MDLVEALNADGNLTCVVGAGGKKSTLYALADRLERGVVTATVRIPPFEEHVTDVTVTDRPLEAVRSTETWPIGVVAGREGSDRYLGYDPETVDGFVRDLEADAEADVSVVVKADGARTRWFKAPDEDEPQLPAATDTVVPIASAKIVGKRLDEEYVHRPERVAALTDLEPGDRISVDDVATVLTSERGGCKDVPDGATVIPLLNMVDTPDLEETARDIAAAIRDRRDVSRIVLTRLIDDDPVVDVV</sequence>
<dbReference type="Pfam" id="PF19842">
    <property type="entry name" value="YqeC"/>
    <property type="match status" value="1"/>
</dbReference>
<dbReference type="OrthoDB" id="291404at2157"/>